<protein>
    <submittedName>
        <fullName evidence="2">Uncharacterized protein</fullName>
    </submittedName>
</protein>
<evidence type="ECO:0000256" key="1">
    <source>
        <dbReference type="SAM" id="Phobius"/>
    </source>
</evidence>
<evidence type="ECO:0000313" key="2">
    <source>
        <dbReference type="EMBL" id="MSS40623.1"/>
    </source>
</evidence>
<accession>A0A844F5X5</accession>
<reference evidence="2 3" key="1">
    <citation type="submission" date="2019-08" db="EMBL/GenBank/DDBJ databases">
        <title>In-depth cultivation of the pig gut microbiome towards novel bacterial diversity and tailored functional studies.</title>
        <authorList>
            <person name="Wylensek D."/>
            <person name="Hitch T.C.A."/>
            <person name="Clavel T."/>
        </authorList>
    </citation>
    <scope>NUCLEOTIDE SEQUENCE [LARGE SCALE GENOMIC DNA]</scope>
    <source>
        <strain evidence="2 3">BL-389-WT-3D</strain>
    </source>
</reference>
<sequence>MKHKELLTQSERNEIKQLKIEEKDERNIALANAAKARAYELMMWLYAISISLLALFNIISVLAFFILLSVFAICQIYFIIRLWKYHKEL</sequence>
<gene>
    <name evidence="2" type="ORF">FYJ37_09710</name>
</gene>
<keyword evidence="1" id="KW-0812">Transmembrane</keyword>
<proteinExistence type="predicted"/>
<feature type="transmembrane region" description="Helical" evidence="1">
    <location>
        <begin position="41"/>
        <end position="59"/>
    </location>
</feature>
<dbReference type="EMBL" id="VUMB01000018">
    <property type="protein sequence ID" value="MSS40623.1"/>
    <property type="molecule type" value="Genomic_DNA"/>
</dbReference>
<comment type="caution">
    <text evidence="2">The sequence shown here is derived from an EMBL/GenBank/DDBJ whole genome shotgun (WGS) entry which is preliminary data.</text>
</comment>
<name>A0A844F5X5_CLOSV</name>
<organism evidence="2 3">
    <name type="scientific">Clostridium scindens (strain JCM 10418 / VPI 12708)</name>
    <dbReference type="NCBI Taxonomy" id="29347"/>
    <lineage>
        <taxon>Bacteria</taxon>
        <taxon>Bacillati</taxon>
        <taxon>Bacillota</taxon>
        <taxon>Clostridia</taxon>
        <taxon>Lachnospirales</taxon>
        <taxon>Lachnospiraceae</taxon>
    </lineage>
</organism>
<dbReference type="AlphaFoldDB" id="A0A844F5X5"/>
<dbReference type="Proteomes" id="UP000462363">
    <property type="component" value="Unassembled WGS sequence"/>
</dbReference>
<dbReference type="GeneID" id="62695847"/>
<evidence type="ECO:0000313" key="3">
    <source>
        <dbReference type="Proteomes" id="UP000462363"/>
    </source>
</evidence>
<keyword evidence="1" id="KW-1133">Transmembrane helix</keyword>
<dbReference type="RefSeq" id="WP_004608539.1">
    <property type="nucleotide sequence ID" value="NZ_AP024846.1"/>
</dbReference>
<keyword evidence="1" id="KW-0472">Membrane</keyword>